<feature type="domain" description="Ribonuclease A-domain" evidence="6">
    <location>
        <begin position="53"/>
        <end position="173"/>
    </location>
</feature>
<evidence type="ECO:0000256" key="2">
    <source>
        <dbReference type="ARBA" id="ARBA00005600"/>
    </source>
</evidence>
<dbReference type="AlphaFoldDB" id="G3VEQ9"/>
<dbReference type="Pfam" id="PF00074">
    <property type="entry name" value="RnaseA"/>
    <property type="match status" value="1"/>
</dbReference>
<name>G3VEQ9_SARHA</name>
<keyword evidence="5" id="KW-0812">Transmembrane</keyword>
<evidence type="ECO:0000313" key="8">
    <source>
        <dbReference type="Proteomes" id="UP000007648"/>
    </source>
</evidence>
<dbReference type="CTD" id="493901"/>
<dbReference type="PANTHER" id="PTHR11437">
    <property type="entry name" value="RIBONUCLEASE"/>
    <property type="match status" value="1"/>
</dbReference>
<dbReference type="GeneTree" id="ENSGT00730000111478"/>
<keyword evidence="3" id="KW-0964">Secreted</keyword>
<dbReference type="KEGG" id="shr:100917219"/>
<reference evidence="7" key="3">
    <citation type="submission" date="2025-09" db="UniProtKB">
        <authorList>
            <consortium name="Ensembl"/>
        </authorList>
    </citation>
    <scope>IDENTIFICATION</scope>
</reference>
<dbReference type="eggNOG" id="ENOG502T3VJ">
    <property type="taxonomic scope" value="Eukaryota"/>
</dbReference>
<protein>
    <submittedName>
        <fullName evidence="7">Ribonuclease A family member 12 (inactive)</fullName>
    </submittedName>
</protein>
<gene>
    <name evidence="7" type="primary">RNASE12</name>
</gene>
<keyword evidence="5" id="KW-1133">Transmembrane helix</keyword>
<dbReference type="InterPro" id="IPR023412">
    <property type="entry name" value="RNaseA_domain"/>
</dbReference>
<dbReference type="PANTHER" id="PTHR11437:SF20">
    <property type="entry name" value="INACTIVE RIBONUCLEASE-LIKE PROTEIN 12-RELATED"/>
    <property type="match status" value="1"/>
</dbReference>
<dbReference type="FunCoup" id="G3VEQ9">
    <property type="interactions" value="4"/>
</dbReference>
<dbReference type="SUPFAM" id="SSF54076">
    <property type="entry name" value="RNase A-like"/>
    <property type="match status" value="1"/>
</dbReference>
<evidence type="ECO:0000256" key="5">
    <source>
        <dbReference type="SAM" id="Phobius"/>
    </source>
</evidence>
<dbReference type="OrthoDB" id="9824991at2759"/>
<dbReference type="GO" id="GO:0004540">
    <property type="term" value="F:RNA nuclease activity"/>
    <property type="evidence" value="ECO:0007669"/>
    <property type="project" value="TreeGrafter"/>
</dbReference>
<evidence type="ECO:0000256" key="1">
    <source>
        <dbReference type="ARBA" id="ARBA00004613"/>
    </source>
</evidence>
<dbReference type="Gene3D" id="3.10.130.10">
    <property type="entry name" value="Ribonuclease A-like domain"/>
    <property type="match status" value="1"/>
</dbReference>
<dbReference type="CDD" id="cd00163">
    <property type="entry name" value="RNase_A"/>
    <property type="match status" value="1"/>
</dbReference>
<proteinExistence type="inferred from homology"/>
<dbReference type="HOGENOM" id="CLU_117006_1_0_1"/>
<comment type="similarity">
    <text evidence="2">Belongs to the pancreatic ribonuclease family.</text>
</comment>
<evidence type="ECO:0000256" key="3">
    <source>
        <dbReference type="ARBA" id="ARBA00022525"/>
    </source>
</evidence>
<keyword evidence="8" id="KW-1185">Reference proteome</keyword>
<evidence type="ECO:0000313" key="7">
    <source>
        <dbReference type="Ensembl" id="ENSSHAP00000001663.1"/>
    </source>
</evidence>
<dbReference type="GO" id="GO:0003676">
    <property type="term" value="F:nucleic acid binding"/>
    <property type="evidence" value="ECO:0007669"/>
    <property type="project" value="InterPro"/>
</dbReference>
<evidence type="ECO:0000256" key="4">
    <source>
        <dbReference type="ARBA" id="ARBA00022729"/>
    </source>
</evidence>
<dbReference type="InterPro" id="IPR001427">
    <property type="entry name" value="RNaseA"/>
</dbReference>
<sequence length="176" mass="20434">MDLASARTTANKIGEKAKRVNGIFPLLLLLVLAFLLMLGLSRDLNDDHWLIEKTFEEEHIDYPKSQHLFRYCNAMMLLRKIRNPINTCKQKHTFIHEKIETLVSICKNFTTLTTCKYPSRMDCHQSQVKFQLTVCKLIEGTKFPGCKYNSQTKFKSILFNCDELGPVYLHGIVEDF</sequence>
<dbReference type="OMA" id="KHVFIHE"/>
<accession>G3VEQ9</accession>
<dbReference type="InParanoid" id="G3VEQ9"/>
<dbReference type="Proteomes" id="UP000007648">
    <property type="component" value="Unassembled WGS sequence"/>
</dbReference>
<feature type="transmembrane region" description="Helical" evidence="5">
    <location>
        <begin position="20"/>
        <end position="40"/>
    </location>
</feature>
<reference evidence="7 8" key="1">
    <citation type="journal article" date="2011" name="Proc. Natl. Acad. Sci. U.S.A.">
        <title>Genetic diversity and population structure of the endangered marsupial Sarcophilus harrisii (Tasmanian devil).</title>
        <authorList>
            <person name="Miller W."/>
            <person name="Hayes V.M."/>
            <person name="Ratan A."/>
            <person name="Petersen D.C."/>
            <person name="Wittekindt N.E."/>
            <person name="Miller J."/>
            <person name="Walenz B."/>
            <person name="Knight J."/>
            <person name="Qi J."/>
            <person name="Zhao F."/>
            <person name="Wang Q."/>
            <person name="Bedoya-Reina O.C."/>
            <person name="Katiyar N."/>
            <person name="Tomsho L.P."/>
            <person name="Kasson L.M."/>
            <person name="Hardie R.A."/>
            <person name="Woodbridge P."/>
            <person name="Tindall E.A."/>
            <person name="Bertelsen M.F."/>
            <person name="Dixon D."/>
            <person name="Pyecroft S."/>
            <person name="Helgen K.M."/>
            <person name="Lesk A.M."/>
            <person name="Pringle T.H."/>
            <person name="Patterson N."/>
            <person name="Zhang Y."/>
            <person name="Kreiss A."/>
            <person name="Woods G.M."/>
            <person name="Jones M.E."/>
            <person name="Schuster S.C."/>
        </authorList>
    </citation>
    <scope>NUCLEOTIDE SEQUENCE [LARGE SCALE GENOMIC DNA]</scope>
</reference>
<keyword evidence="5" id="KW-0472">Membrane</keyword>
<comment type="subcellular location">
    <subcellularLocation>
        <location evidence="1">Secreted</location>
    </subcellularLocation>
</comment>
<dbReference type="GO" id="GO:0050830">
    <property type="term" value="P:defense response to Gram-positive bacterium"/>
    <property type="evidence" value="ECO:0007669"/>
    <property type="project" value="TreeGrafter"/>
</dbReference>
<dbReference type="SMART" id="SM00092">
    <property type="entry name" value="RNAse_Pc"/>
    <property type="match status" value="1"/>
</dbReference>
<reference evidence="7" key="2">
    <citation type="submission" date="2025-08" db="UniProtKB">
        <authorList>
            <consortium name="Ensembl"/>
        </authorList>
    </citation>
    <scope>IDENTIFICATION</scope>
</reference>
<organism evidence="7 8">
    <name type="scientific">Sarcophilus harrisii</name>
    <name type="common">Tasmanian devil</name>
    <name type="synonym">Sarcophilus laniarius</name>
    <dbReference type="NCBI Taxonomy" id="9305"/>
    <lineage>
        <taxon>Eukaryota</taxon>
        <taxon>Metazoa</taxon>
        <taxon>Chordata</taxon>
        <taxon>Craniata</taxon>
        <taxon>Vertebrata</taxon>
        <taxon>Euteleostomi</taxon>
        <taxon>Mammalia</taxon>
        <taxon>Metatheria</taxon>
        <taxon>Dasyuromorphia</taxon>
        <taxon>Dasyuridae</taxon>
        <taxon>Sarcophilus</taxon>
    </lineage>
</organism>
<dbReference type="RefSeq" id="XP_003759255.2">
    <property type="nucleotide sequence ID" value="XM_003759207.3"/>
</dbReference>
<dbReference type="InterPro" id="IPR036816">
    <property type="entry name" value="RNaseA-like_dom_sf"/>
</dbReference>
<dbReference type="GO" id="GO:0005576">
    <property type="term" value="C:extracellular region"/>
    <property type="evidence" value="ECO:0007669"/>
    <property type="project" value="UniProtKB-SubCell"/>
</dbReference>
<dbReference type="Ensembl" id="ENSSHAT00000001680.2">
    <property type="protein sequence ID" value="ENSSHAP00000001663.1"/>
    <property type="gene ID" value="ENSSHAG00000001481.2"/>
</dbReference>
<keyword evidence="4" id="KW-0732">Signal</keyword>
<dbReference type="FunFam" id="3.10.130.10:FF:000002">
    <property type="entry name" value="Inactive ribonuclease-like protein 10"/>
    <property type="match status" value="1"/>
</dbReference>
<dbReference type="GeneID" id="100917219"/>
<evidence type="ECO:0000259" key="6">
    <source>
        <dbReference type="SMART" id="SM00092"/>
    </source>
</evidence>